<feature type="domain" description="ABC transporter" evidence="6">
    <location>
        <begin position="8"/>
        <end position="258"/>
    </location>
</feature>
<dbReference type="GO" id="GO:0016887">
    <property type="term" value="F:ATP hydrolysis activity"/>
    <property type="evidence" value="ECO:0007669"/>
    <property type="project" value="InterPro"/>
</dbReference>
<dbReference type="InterPro" id="IPR003593">
    <property type="entry name" value="AAA+_ATPase"/>
</dbReference>
<dbReference type="InterPro" id="IPR013563">
    <property type="entry name" value="Oligopep_ABC_C"/>
</dbReference>
<dbReference type="PROSITE" id="PS00211">
    <property type="entry name" value="ABC_TRANSPORTER_1"/>
    <property type="match status" value="1"/>
</dbReference>
<dbReference type="EMBL" id="WPHU01000004">
    <property type="protein sequence ID" value="MVA56720.1"/>
    <property type="molecule type" value="Genomic_DNA"/>
</dbReference>
<evidence type="ECO:0000256" key="4">
    <source>
        <dbReference type="ARBA" id="ARBA00022741"/>
    </source>
</evidence>
<evidence type="ECO:0000256" key="5">
    <source>
        <dbReference type="ARBA" id="ARBA00022840"/>
    </source>
</evidence>
<dbReference type="GO" id="GO:0055085">
    <property type="term" value="P:transmembrane transport"/>
    <property type="evidence" value="ECO:0007669"/>
    <property type="project" value="UniProtKB-ARBA"/>
</dbReference>
<comment type="caution">
    <text evidence="7">The sequence shown here is derived from an EMBL/GenBank/DDBJ whole genome shotgun (WGS) entry which is preliminary data.</text>
</comment>
<evidence type="ECO:0000259" key="6">
    <source>
        <dbReference type="PROSITE" id="PS50893"/>
    </source>
</evidence>
<organism evidence="7 10">
    <name type="scientific">Agrobacterium vitis</name>
    <name type="common">Rhizobium vitis</name>
    <dbReference type="NCBI Taxonomy" id="373"/>
    <lineage>
        <taxon>Bacteria</taxon>
        <taxon>Pseudomonadati</taxon>
        <taxon>Pseudomonadota</taxon>
        <taxon>Alphaproteobacteria</taxon>
        <taxon>Hyphomicrobiales</taxon>
        <taxon>Rhizobiaceae</taxon>
        <taxon>Rhizobium/Agrobacterium group</taxon>
        <taxon>Agrobacterium</taxon>
    </lineage>
</organism>
<dbReference type="Proteomes" id="UP000440716">
    <property type="component" value="Unassembled WGS sequence"/>
</dbReference>
<dbReference type="Gene3D" id="3.40.50.300">
    <property type="entry name" value="P-loop containing nucleotide triphosphate hydrolases"/>
    <property type="match status" value="1"/>
</dbReference>
<comment type="similarity">
    <text evidence="2">Belongs to the ABC transporter superfamily.</text>
</comment>
<name>A0A6L6VHB9_AGRVI</name>
<dbReference type="FunFam" id="3.40.50.300:FF:000016">
    <property type="entry name" value="Oligopeptide ABC transporter ATP-binding component"/>
    <property type="match status" value="1"/>
</dbReference>
<dbReference type="CDD" id="cd03257">
    <property type="entry name" value="ABC_NikE_OppD_transporters"/>
    <property type="match status" value="1"/>
</dbReference>
<dbReference type="Pfam" id="PF08352">
    <property type="entry name" value="oligo_HPY"/>
    <property type="match status" value="1"/>
</dbReference>
<keyword evidence="3" id="KW-0813">Transport</keyword>
<dbReference type="Proteomes" id="UP000477951">
    <property type="component" value="Unassembled WGS sequence"/>
</dbReference>
<evidence type="ECO:0000313" key="8">
    <source>
        <dbReference type="EMBL" id="MVA56720.1"/>
    </source>
</evidence>
<dbReference type="GO" id="GO:0005524">
    <property type="term" value="F:ATP binding"/>
    <property type="evidence" value="ECO:0007669"/>
    <property type="project" value="UniProtKB-KW"/>
</dbReference>
<dbReference type="GO" id="GO:0015833">
    <property type="term" value="P:peptide transport"/>
    <property type="evidence" value="ECO:0007669"/>
    <property type="project" value="InterPro"/>
</dbReference>
<evidence type="ECO:0000313" key="9">
    <source>
        <dbReference type="Proteomes" id="UP000440716"/>
    </source>
</evidence>
<dbReference type="InterPro" id="IPR017871">
    <property type="entry name" value="ABC_transporter-like_CS"/>
</dbReference>
<keyword evidence="4" id="KW-0547">Nucleotide-binding</keyword>
<evidence type="ECO:0000256" key="1">
    <source>
        <dbReference type="ARBA" id="ARBA00004417"/>
    </source>
</evidence>
<comment type="subcellular location">
    <subcellularLocation>
        <location evidence="1">Cell inner membrane</location>
        <topology evidence="1">Peripheral membrane protein</topology>
    </subcellularLocation>
</comment>
<dbReference type="InterPro" id="IPR050319">
    <property type="entry name" value="ABC_transp_ATP-bind"/>
</dbReference>
<accession>A0A6L6VHB9</accession>
<dbReference type="Pfam" id="PF00005">
    <property type="entry name" value="ABC_tran"/>
    <property type="match status" value="1"/>
</dbReference>
<evidence type="ECO:0000313" key="7">
    <source>
        <dbReference type="EMBL" id="MUZ74976.1"/>
    </source>
</evidence>
<dbReference type="PANTHER" id="PTHR43776">
    <property type="entry name" value="TRANSPORT ATP-BINDING PROTEIN"/>
    <property type="match status" value="1"/>
</dbReference>
<dbReference type="InterPro" id="IPR027417">
    <property type="entry name" value="P-loop_NTPase"/>
</dbReference>
<sequence length="326" mass="36057">MSDKPDLLVLENLVKRFPVKRDAFFGPARYVHAVADVNFSVRRGETVGLVGESGSGKTTIGRLVMRLDAPSSGNIVFDTQNIGNLVERDTLPFRKRIQMIFQDPFSSLNPRMRVGAQIAEGLEVHGIGNKADRARRVTEMLDLVGLPVDAANRYPHEFSGGQRQRIVIARALIVEPEFVVADEPVSALDVSVQAQVLNLLQDLKERLHLTMLFISHDLGVVEHLCDRVVVLYLGRVMEIAPRDALYARPRHPYTEALLSASPVPDPDHQPIRAMAEGDLPNPIDPPSGCVFRTRCRYAMPACAQTVPLLRALGPDHVAACLRDDIL</sequence>
<dbReference type="NCBIfam" id="TIGR01727">
    <property type="entry name" value="oligo_HPY"/>
    <property type="match status" value="1"/>
</dbReference>
<dbReference type="AlphaFoldDB" id="A0A6L6VHB9"/>
<dbReference type="EMBL" id="WPHR01000022">
    <property type="protein sequence ID" value="MUZ74976.1"/>
    <property type="molecule type" value="Genomic_DNA"/>
</dbReference>
<reference evidence="9 10" key="1">
    <citation type="submission" date="2019-12" db="EMBL/GenBank/DDBJ databases">
        <title>Whole-genome sequencing of Allorhizobium vitis.</title>
        <authorList>
            <person name="Gan H.M."/>
            <person name="Szegedi E."/>
            <person name="Burr T."/>
            <person name="Savka M.A."/>
        </authorList>
    </citation>
    <scope>NUCLEOTIDE SEQUENCE [LARGE SCALE GENOMIC DNA]</scope>
    <source>
        <strain evidence="8 9">CG415</strain>
        <strain evidence="7 10">CG516</strain>
    </source>
</reference>
<dbReference type="InterPro" id="IPR003439">
    <property type="entry name" value="ABC_transporter-like_ATP-bd"/>
</dbReference>
<dbReference type="SMART" id="SM00382">
    <property type="entry name" value="AAA"/>
    <property type="match status" value="1"/>
</dbReference>
<protein>
    <submittedName>
        <fullName evidence="7">ATP-binding cassette domain-containing protein</fullName>
    </submittedName>
</protein>
<keyword evidence="5 7" id="KW-0067">ATP-binding</keyword>
<evidence type="ECO:0000256" key="3">
    <source>
        <dbReference type="ARBA" id="ARBA00022448"/>
    </source>
</evidence>
<evidence type="ECO:0000313" key="10">
    <source>
        <dbReference type="Proteomes" id="UP000477951"/>
    </source>
</evidence>
<gene>
    <name evidence="8" type="ORF">GOZ88_11420</name>
    <name evidence="7" type="ORF">GOZ90_20000</name>
</gene>
<dbReference type="PROSITE" id="PS50893">
    <property type="entry name" value="ABC_TRANSPORTER_2"/>
    <property type="match status" value="1"/>
</dbReference>
<proteinExistence type="inferred from homology"/>
<evidence type="ECO:0000256" key="2">
    <source>
        <dbReference type="ARBA" id="ARBA00005417"/>
    </source>
</evidence>
<dbReference type="RefSeq" id="WP_156591200.1">
    <property type="nucleotide sequence ID" value="NZ_WPHR01000022.1"/>
</dbReference>
<dbReference type="GO" id="GO:0005886">
    <property type="term" value="C:plasma membrane"/>
    <property type="evidence" value="ECO:0007669"/>
    <property type="project" value="UniProtKB-SubCell"/>
</dbReference>
<dbReference type="SUPFAM" id="SSF52540">
    <property type="entry name" value="P-loop containing nucleoside triphosphate hydrolases"/>
    <property type="match status" value="1"/>
</dbReference>